<keyword evidence="3" id="KW-1185">Reference proteome</keyword>
<sequence length="113" mass="11797">MQVRTVPGGGCDVTSGVAFTGVRSYPPSCLIDLPPAPLPPLPPSTRPPAPPPQPWRQTGLNLQVRGEPSGWCRVSLHSALSGMLSKSIVFPPPIPAKVAPMPFCPRCGVAHTG</sequence>
<name>A0A5B7E417_PORTR</name>
<feature type="region of interest" description="Disordered" evidence="1">
    <location>
        <begin position="36"/>
        <end position="59"/>
    </location>
</feature>
<dbReference type="Proteomes" id="UP000324222">
    <property type="component" value="Unassembled WGS sequence"/>
</dbReference>
<feature type="compositionally biased region" description="Pro residues" evidence="1">
    <location>
        <begin position="36"/>
        <end position="54"/>
    </location>
</feature>
<reference evidence="2 3" key="1">
    <citation type="submission" date="2019-05" db="EMBL/GenBank/DDBJ databases">
        <title>Another draft genome of Portunus trituberculatus and its Hox gene families provides insights of decapod evolution.</title>
        <authorList>
            <person name="Jeong J.-H."/>
            <person name="Song I."/>
            <person name="Kim S."/>
            <person name="Choi T."/>
            <person name="Kim D."/>
            <person name="Ryu S."/>
            <person name="Kim W."/>
        </authorList>
    </citation>
    <scope>NUCLEOTIDE SEQUENCE [LARGE SCALE GENOMIC DNA]</scope>
    <source>
        <tissue evidence="2">Muscle</tissue>
    </source>
</reference>
<evidence type="ECO:0000256" key="1">
    <source>
        <dbReference type="SAM" id="MobiDB-lite"/>
    </source>
</evidence>
<protein>
    <submittedName>
        <fullName evidence="2">Uncharacterized protein</fullName>
    </submittedName>
</protein>
<dbReference type="AlphaFoldDB" id="A0A5B7E417"/>
<evidence type="ECO:0000313" key="3">
    <source>
        <dbReference type="Proteomes" id="UP000324222"/>
    </source>
</evidence>
<comment type="caution">
    <text evidence="2">The sequence shown here is derived from an EMBL/GenBank/DDBJ whole genome shotgun (WGS) entry which is preliminary data.</text>
</comment>
<evidence type="ECO:0000313" key="2">
    <source>
        <dbReference type="EMBL" id="MPC28115.1"/>
    </source>
</evidence>
<proteinExistence type="predicted"/>
<organism evidence="2 3">
    <name type="scientific">Portunus trituberculatus</name>
    <name type="common">Swimming crab</name>
    <name type="synonym">Neptunus trituberculatus</name>
    <dbReference type="NCBI Taxonomy" id="210409"/>
    <lineage>
        <taxon>Eukaryota</taxon>
        <taxon>Metazoa</taxon>
        <taxon>Ecdysozoa</taxon>
        <taxon>Arthropoda</taxon>
        <taxon>Crustacea</taxon>
        <taxon>Multicrustacea</taxon>
        <taxon>Malacostraca</taxon>
        <taxon>Eumalacostraca</taxon>
        <taxon>Eucarida</taxon>
        <taxon>Decapoda</taxon>
        <taxon>Pleocyemata</taxon>
        <taxon>Brachyura</taxon>
        <taxon>Eubrachyura</taxon>
        <taxon>Portunoidea</taxon>
        <taxon>Portunidae</taxon>
        <taxon>Portuninae</taxon>
        <taxon>Portunus</taxon>
    </lineage>
</organism>
<dbReference type="EMBL" id="VSRR010001858">
    <property type="protein sequence ID" value="MPC28115.1"/>
    <property type="molecule type" value="Genomic_DNA"/>
</dbReference>
<gene>
    <name evidence="2" type="ORF">E2C01_021310</name>
</gene>
<accession>A0A5B7E417</accession>